<dbReference type="EMBL" id="JAWZYT010002413">
    <property type="protein sequence ID" value="KAK4304517.1"/>
    <property type="molecule type" value="Genomic_DNA"/>
</dbReference>
<dbReference type="Pfam" id="PF16040">
    <property type="entry name" value="APD1-4_N"/>
    <property type="match status" value="1"/>
</dbReference>
<feature type="region of interest" description="Disordered" evidence="1">
    <location>
        <begin position="263"/>
        <end position="332"/>
    </location>
</feature>
<reference evidence="3" key="1">
    <citation type="submission" date="2023-11" db="EMBL/GenBank/DDBJ databases">
        <title>Genome assemblies of two species of porcelain crab, Petrolisthes cinctipes and Petrolisthes manimaculis (Anomura: Porcellanidae).</title>
        <authorList>
            <person name="Angst P."/>
        </authorList>
    </citation>
    <scope>NUCLEOTIDE SEQUENCE</scope>
    <source>
        <strain evidence="3">PB745_02</strain>
        <tissue evidence="3">Gill</tissue>
    </source>
</reference>
<organism evidence="3 4">
    <name type="scientific">Petrolisthes manimaculis</name>
    <dbReference type="NCBI Taxonomy" id="1843537"/>
    <lineage>
        <taxon>Eukaryota</taxon>
        <taxon>Metazoa</taxon>
        <taxon>Ecdysozoa</taxon>
        <taxon>Arthropoda</taxon>
        <taxon>Crustacea</taxon>
        <taxon>Multicrustacea</taxon>
        <taxon>Malacostraca</taxon>
        <taxon>Eumalacostraca</taxon>
        <taxon>Eucarida</taxon>
        <taxon>Decapoda</taxon>
        <taxon>Pleocyemata</taxon>
        <taxon>Anomura</taxon>
        <taxon>Galatheoidea</taxon>
        <taxon>Porcellanidae</taxon>
        <taxon>Petrolisthes</taxon>
    </lineage>
</organism>
<sequence length="643" mass="73145">MNGSFTGYLSHGSLGTQPHRRIHVMLNHLKLQDDIKEYWGFYLLKGSTVTISSCAKWDGGQLMILRGIENLRRCAWIGEKDSSEDMDEDDDFLSNERHRQEERERQRHNGPKILSPTKPVEESREGIHMGFGIGNRGAGRKYLQRDLQADTRHKGSLLRGDTVNEGEVLEGGISKGSLHGGDTVNTRIDKDNLEESLQAGEEWLMQGSIDDDDDDDMRRVEGNRDPVTIINSEERRQGITELLRQAISMSRDKKEILRILHSEGRSGGVGGGPKNTLLKLQSSPNRRVTAVFSEPRPIQHQSLQRNESDDKVTDDTGGNTESNREYSNTHESIGRNISITNFTDTDFGASKTINITKPSESIVNNTTANRTTTIPDTDIRTDTPHTTSDHRQGNGEGRKSRNLKGETRRGRLRKQNKPRRKKGTRRREENLTEEEDVLNYREHRRQRRDLQQLKQQQERHVEYEYEEVNEDDNGAFEVLDTEEELLSIMSETTTTTTKGKQTHKDKKRPTVENTVGGQIFFPEGLKFERGKFNQTTANDNSREEHVSSYSSSEEALASCEGVIMTLPLISFRGCSFHNALAINRIVYDIPITVHKPKTRSKTHLDNKEVLKEALQFTSPKPEAKPTWIIKRYSKKPCSSQAQN</sequence>
<feature type="compositionally biased region" description="Basic and acidic residues" evidence="1">
    <location>
        <begin position="377"/>
        <end position="409"/>
    </location>
</feature>
<evidence type="ECO:0000313" key="3">
    <source>
        <dbReference type="EMBL" id="KAK4304517.1"/>
    </source>
</evidence>
<proteinExistence type="predicted"/>
<dbReference type="PANTHER" id="PTHR39077">
    <property type="entry name" value="DUF4793 DOMAIN-CONTAINING PROTEIN"/>
    <property type="match status" value="1"/>
</dbReference>
<evidence type="ECO:0000256" key="1">
    <source>
        <dbReference type="SAM" id="MobiDB-lite"/>
    </source>
</evidence>
<dbReference type="Proteomes" id="UP001292094">
    <property type="component" value="Unassembled WGS sequence"/>
</dbReference>
<feature type="compositionally biased region" description="Basic residues" evidence="1">
    <location>
        <begin position="410"/>
        <end position="425"/>
    </location>
</feature>
<gene>
    <name evidence="3" type="ORF">Pmani_023533</name>
</gene>
<comment type="caution">
    <text evidence="3">The sequence shown here is derived from an EMBL/GenBank/DDBJ whole genome shotgun (WGS) entry which is preliminary data.</text>
</comment>
<protein>
    <recommendedName>
        <fullName evidence="2">E3 ubiquitin-protein ligase APD1-4 N-terminal domain-containing protein</fullName>
    </recommendedName>
</protein>
<name>A0AAE1U059_9EUCA</name>
<feature type="region of interest" description="Disordered" evidence="1">
    <location>
        <begin position="97"/>
        <end position="122"/>
    </location>
</feature>
<dbReference type="AlphaFoldDB" id="A0AAE1U059"/>
<feature type="domain" description="E3 ubiquitin-protein ligase APD1-4 N-terminal" evidence="2">
    <location>
        <begin position="25"/>
        <end position="71"/>
    </location>
</feature>
<evidence type="ECO:0000313" key="4">
    <source>
        <dbReference type="Proteomes" id="UP001292094"/>
    </source>
</evidence>
<feature type="compositionally biased region" description="Basic and acidic residues" evidence="1">
    <location>
        <begin position="97"/>
        <end position="107"/>
    </location>
</feature>
<feature type="region of interest" description="Disordered" evidence="1">
    <location>
        <begin position="361"/>
        <end position="433"/>
    </location>
</feature>
<dbReference type="InterPro" id="IPR032008">
    <property type="entry name" value="APD1-4_N"/>
</dbReference>
<dbReference type="PANTHER" id="PTHR39077:SF1">
    <property type="entry name" value="E3 UBIQUITIN-PROTEIN LIGASE APD1-4 MIDDLE DOMAIN-CONTAINING PROTEIN"/>
    <property type="match status" value="1"/>
</dbReference>
<evidence type="ECO:0000259" key="2">
    <source>
        <dbReference type="Pfam" id="PF16040"/>
    </source>
</evidence>
<accession>A0AAE1U059</accession>
<keyword evidence="4" id="KW-1185">Reference proteome</keyword>